<evidence type="ECO:0008006" key="3">
    <source>
        <dbReference type="Google" id="ProtNLM"/>
    </source>
</evidence>
<dbReference type="InterPro" id="IPR008551">
    <property type="entry name" value="TANGO2"/>
</dbReference>
<name>A0A316TR25_9BACT</name>
<dbReference type="RefSeq" id="WP_109647051.1">
    <property type="nucleotide sequence ID" value="NZ_QGGB01000007.1"/>
</dbReference>
<protein>
    <recommendedName>
        <fullName evidence="3">NRDE family protein</fullName>
    </recommendedName>
</protein>
<dbReference type="Proteomes" id="UP000245533">
    <property type="component" value="Unassembled WGS sequence"/>
</dbReference>
<dbReference type="PANTHER" id="PTHR17985">
    <property type="entry name" value="SER/THR-RICH PROTEIN T10 IN DGCR REGION"/>
    <property type="match status" value="1"/>
</dbReference>
<dbReference type="AlphaFoldDB" id="A0A316TR25"/>
<proteinExistence type="predicted"/>
<evidence type="ECO:0000313" key="2">
    <source>
        <dbReference type="Proteomes" id="UP000245533"/>
    </source>
</evidence>
<evidence type="ECO:0000313" key="1">
    <source>
        <dbReference type="EMBL" id="PWN06258.1"/>
    </source>
</evidence>
<dbReference type="EMBL" id="QGGB01000007">
    <property type="protein sequence ID" value="PWN06258.1"/>
    <property type="molecule type" value="Genomic_DNA"/>
</dbReference>
<dbReference type="Pfam" id="PF05742">
    <property type="entry name" value="TANGO2"/>
    <property type="match status" value="1"/>
</dbReference>
<accession>A0A316TR25</accession>
<organism evidence="1 2">
    <name type="scientific">Rhodohalobacter mucosus</name>
    <dbReference type="NCBI Taxonomy" id="2079485"/>
    <lineage>
        <taxon>Bacteria</taxon>
        <taxon>Pseudomonadati</taxon>
        <taxon>Balneolota</taxon>
        <taxon>Balneolia</taxon>
        <taxon>Balneolales</taxon>
        <taxon>Balneolaceae</taxon>
        <taxon>Rhodohalobacter</taxon>
    </lineage>
</organism>
<comment type="caution">
    <text evidence="1">The sequence shown here is derived from an EMBL/GenBank/DDBJ whole genome shotgun (WGS) entry which is preliminary data.</text>
</comment>
<keyword evidence="2" id="KW-1185">Reference proteome</keyword>
<dbReference type="PANTHER" id="PTHR17985:SF8">
    <property type="entry name" value="TRANSPORT AND GOLGI ORGANIZATION PROTEIN 2 HOMOLOG"/>
    <property type="match status" value="1"/>
</dbReference>
<sequence>MCLTVFAFQADPDYPLIFASNRDEFYDRPAQPATFWYDHPGLLAGRDLKAGGTWLGITSDHRFAAITNYRDIENIKDNAPSRGDIVTAYLTSGMEAPDYLKKLRGTADQYNGFNLIAGTTTELWYYSNELDEISKVAPGIHTLSNAFLDTPWPKTEKAKGCFRQILKHRRADLDNEVFELLRDREIFPDDRLPSTGLSPQMERLVSSIFITSESYGTRCSTLIKAGSNTGKLNTFTEKTYKKSTDEAEGTVSYKF</sequence>
<gene>
    <name evidence="1" type="ORF">DDZ15_10545</name>
</gene>
<dbReference type="OrthoDB" id="4380123at2"/>
<reference evidence="1 2" key="1">
    <citation type="submission" date="2018-05" db="EMBL/GenBank/DDBJ databases">
        <title>Rhodohalobacter halophilus gen. nov., sp. nov., a moderately halophilic member of the family Balneolaceae.</title>
        <authorList>
            <person name="Liu Z.-W."/>
        </authorList>
    </citation>
    <scope>NUCLEOTIDE SEQUENCE [LARGE SCALE GENOMIC DNA]</scope>
    <source>
        <strain evidence="1 2">8A47</strain>
    </source>
</reference>